<feature type="compositionally biased region" description="Polar residues" evidence="1">
    <location>
        <begin position="68"/>
        <end position="88"/>
    </location>
</feature>
<feature type="domain" description="DUF7869" evidence="2">
    <location>
        <begin position="440"/>
        <end position="597"/>
    </location>
</feature>
<reference evidence="3" key="2">
    <citation type="submission" date="2025-05" db="UniProtKB">
        <authorList>
            <consortium name="EnsemblMetazoa"/>
        </authorList>
    </citation>
    <scope>IDENTIFICATION</scope>
    <source>
        <strain evidence="3">Foshan</strain>
    </source>
</reference>
<dbReference type="EnsemblMetazoa" id="AALFPA23_013996.R20319">
    <property type="protein sequence ID" value="AALFPA23_013996.P20319"/>
    <property type="gene ID" value="AALFPA23_013996"/>
</dbReference>
<name>A0ABM1Z142_AEDAL</name>
<dbReference type="GeneID" id="134291015"/>
<proteinExistence type="predicted"/>
<dbReference type="Proteomes" id="UP000069940">
    <property type="component" value="Unassembled WGS sequence"/>
</dbReference>
<sequence length="718" mass="81302">MSRKPLQRKIADAFEEQTDGSGTKTCRCLANLGKCEYVQKTFVLANFKRHIIVCHVEVARRLGILPDNTENADAPSTSKRPKQSPSKITTEHDRKSALKGSIMYVTENNLPLCFPDWESSQLLIGLIWKAYGLHVTSNTMPNLVSHVAEIMRRIMVEKFQNQLVALKIDSATRLGRSFFAINVSLADEDGEIQIYHLGLLLTKLDRHQTSAPREKTAVGGGKPYRGNTYGYNVPTSLKKVGVCRAAFEILHGVSPSRVRRLCLLLAQGKLPNDSRGKSSPGNAIPGATTDLIQKRISSFPVKIAHYTSAEIEKHYLSEKLDLTIMFGMFKEKYPNSKLSYCYYRKIFREHFDLSFGRPQVDTCCTCEELSVQIKNSSLNETAKRVAVNEKAVHLRRAKVFSSLMTGISQQSDDSVAVIAMDYMQNLHIPNIPVQEAFYLRQLTVNVFGIHNLKNNSAKFFVYYEGNGTKGPNEVCSFVMQYITDKLKSARRLHIFSDGCAAQNKNNTMVRMCSALVSLGKFDSVDQYFPIRGHSFLPCDRDFAVLKKKISKVDRVYTVEEYVDLIRSAAKRNRFEVQTIEAKDIIDFKSWWPKYYKKAAISLETSGRSTPKDQKVHFKVSQFNHFSHSEENKDLVVAKDYIRGAKNNTFRLLSKPGQLKLPTNPAYPAGKVPINIKKIDDIKKLKSYIPVDDDITEFYDEILTNWPTCETDAQEESGQ</sequence>
<keyword evidence="4" id="KW-1185">Reference proteome</keyword>
<evidence type="ECO:0000256" key="1">
    <source>
        <dbReference type="SAM" id="MobiDB-lite"/>
    </source>
</evidence>
<organism evidence="3 4">
    <name type="scientific">Aedes albopictus</name>
    <name type="common">Asian tiger mosquito</name>
    <name type="synonym">Stegomyia albopicta</name>
    <dbReference type="NCBI Taxonomy" id="7160"/>
    <lineage>
        <taxon>Eukaryota</taxon>
        <taxon>Metazoa</taxon>
        <taxon>Ecdysozoa</taxon>
        <taxon>Arthropoda</taxon>
        <taxon>Hexapoda</taxon>
        <taxon>Insecta</taxon>
        <taxon>Pterygota</taxon>
        <taxon>Neoptera</taxon>
        <taxon>Endopterygota</taxon>
        <taxon>Diptera</taxon>
        <taxon>Nematocera</taxon>
        <taxon>Culicoidea</taxon>
        <taxon>Culicidae</taxon>
        <taxon>Culicinae</taxon>
        <taxon>Aedini</taxon>
        <taxon>Aedes</taxon>
        <taxon>Stegomyia</taxon>
    </lineage>
</organism>
<dbReference type="RefSeq" id="XP_062714253.1">
    <property type="nucleotide sequence ID" value="XM_062858269.1"/>
</dbReference>
<evidence type="ECO:0000313" key="3">
    <source>
        <dbReference type="EnsemblMetazoa" id="AALFPA23_013996.P20319"/>
    </source>
</evidence>
<dbReference type="Pfam" id="PF25273">
    <property type="entry name" value="DUF7869"/>
    <property type="match status" value="1"/>
</dbReference>
<accession>A0ABM1Z142</accession>
<dbReference type="PANTHER" id="PTHR34415">
    <property type="entry name" value="INTEGRASE CATALYTIC DOMAIN-CONTAINING PROTEIN"/>
    <property type="match status" value="1"/>
</dbReference>
<evidence type="ECO:0000259" key="2">
    <source>
        <dbReference type="Pfam" id="PF25273"/>
    </source>
</evidence>
<evidence type="ECO:0000313" key="4">
    <source>
        <dbReference type="Proteomes" id="UP000069940"/>
    </source>
</evidence>
<feature type="region of interest" description="Disordered" evidence="1">
    <location>
        <begin position="67"/>
        <end position="94"/>
    </location>
</feature>
<protein>
    <recommendedName>
        <fullName evidence="2">DUF7869 domain-containing protein</fullName>
    </recommendedName>
</protein>
<dbReference type="PANTHER" id="PTHR34415:SF1">
    <property type="entry name" value="INTEGRASE CATALYTIC DOMAIN-CONTAINING PROTEIN"/>
    <property type="match status" value="1"/>
</dbReference>
<dbReference type="InterPro" id="IPR057191">
    <property type="entry name" value="DUF7869"/>
</dbReference>
<reference evidence="4" key="1">
    <citation type="journal article" date="2015" name="Proc. Natl. Acad. Sci. U.S.A.">
        <title>Genome sequence of the Asian Tiger mosquito, Aedes albopictus, reveals insights into its biology, genetics, and evolution.</title>
        <authorList>
            <person name="Chen X.G."/>
            <person name="Jiang X."/>
            <person name="Gu J."/>
            <person name="Xu M."/>
            <person name="Wu Y."/>
            <person name="Deng Y."/>
            <person name="Zhang C."/>
            <person name="Bonizzoni M."/>
            <person name="Dermauw W."/>
            <person name="Vontas J."/>
            <person name="Armbruster P."/>
            <person name="Huang X."/>
            <person name="Yang Y."/>
            <person name="Zhang H."/>
            <person name="He W."/>
            <person name="Peng H."/>
            <person name="Liu Y."/>
            <person name="Wu K."/>
            <person name="Chen J."/>
            <person name="Lirakis M."/>
            <person name="Topalis P."/>
            <person name="Van Leeuwen T."/>
            <person name="Hall A.B."/>
            <person name="Jiang X."/>
            <person name="Thorpe C."/>
            <person name="Mueller R.L."/>
            <person name="Sun C."/>
            <person name="Waterhouse R.M."/>
            <person name="Yan G."/>
            <person name="Tu Z.J."/>
            <person name="Fang X."/>
            <person name="James A.A."/>
        </authorList>
    </citation>
    <scope>NUCLEOTIDE SEQUENCE [LARGE SCALE GENOMIC DNA]</scope>
    <source>
        <strain evidence="4">Foshan</strain>
    </source>
</reference>